<sequence>AARESGLLHPPSAPDAPATANRPTPCLARTSHSHPSPSCPLPRPCRLIRALHGKSPTSEPPDHNPASSQSRQGLYSTRTALPSSRSLLVPPRRRLPHALAIVELLLPIAREAPRATPATRGTTDPATSAAQETPASPPRPDDQHAPWPLFTVIFFTLRIPSATMGNGQGKPVNLTGDVNLNHFRLLRVVGRGAFGKVRIVERKDTSLSFALKYIRKDEVVKSESVRNIIRERRMLEHVNHPFICNLRYSFQDIEYMYLVVDLMSGGDLRFHISRKTFTEEAVRFWISELGCALRYIHGQGIIHRDVKPDNVLLDADGHVHLTDFNVASDIIPGRVLSSKSGTLAYLSPEVYSGKGYDVRADWWSLGVLFYECIYNKRPFDGTNEATLSQQIQTTSPKYHVTQPPVSLTCLYSIRAALDPNPQTRMGATWESFIYNDFFKEIDFDLLEQKRIEPIFVPSSDKTNFDATYDLEELLLEEAPLEARARRQKPREQLREDATDQEIREDELYRTMERDFRPFDYTVAAYKKITEATQSLNSDASSLNISSNNGPQAITTDETTPVPAMTEVQQVLPPMALDQGPSFQSGQGRRSRPAPPPQYQSQYVSRPLRPSRNRVASATGGVSVTLDGGGSWSELARQDATLPTDANTVVDSKNEGSGGMFGFLRSKNCRNNSPKPRERGVLGKEGARVVIS</sequence>
<evidence type="ECO:0000256" key="2">
    <source>
        <dbReference type="ARBA" id="ARBA00022679"/>
    </source>
</evidence>
<dbReference type="PROSITE" id="PS51285">
    <property type="entry name" value="AGC_KINASE_CTER"/>
    <property type="match status" value="1"/>
</dbReference>
<dbReference type="InterPro" id="IPR008271">
    <property type="entry name" value="Ser/Thr_kinase_AS"/>
</dbReference>
<keyword evidence="2" id="KW-0808">Transferase</keyword>
<feature type="binding site" evidence="6">
    <location>
        <position position="216"/>
    </location>
    <ligand>
        <name>ATP</name>
        <dbReference type="ChEBI" id="CHEBI:30616"/>
    </ligand>
</feature>
<dbReference type="SUPFAM" id="SSF56112">
    <property type="entry name" value="Protein kinase-like (PK-like)"/>
    <property type="match status" value="1"/>
</dbReference>
<dbReference type="PANTHER" id="PTHR24355:SF30">
    <property type="entry name" value="SERINE_THREONINE-PROTEIN KINASE 32B ISOFORM X1"/>
    <property type="match status" value="1"/>
</dbReference>
<feature type="compositionally biased region" description="Low complexity" evidence="7">
    <location>
        <begin position="114"/>
        <end position="127"/>
    </location>
</feature>
<dbReference type="PROSITE" id="PS00108">
    <property type="entry name" value="PROTEIN_KINASE_ST"/>
    <property type="match status" value="1"/>
</dbReference>
<feature type="domain" description="Protein kinase" evidence="8">
    <location>
        <begin position="183"/>
        <end position="438"/>
    </location>
</feature>
<keyword evidence="11" id="KW-1185">Reference proteome</keyword>
<feature type="region of interest" description="Disordered" evidence="7">
    <location>
        <begin position="535"/>
        <end position="558"/>
    </location>
</feature>
<dbReference type="InterPro" id="IPR011009">
    <property type="entry name" value="Kinase-like_dom_sf"/>
</dbReference>
<name>A0A2K3Q6Y3_9HYPO</name>
<feature type="compositionally biased region" description="Polar residues" evidence="7">
    <location>
        <begin position="65"/>
        <end position="76"/>
    </location>
</feature>
<dbReference type="Gene3D" id="1.10.510.10">
    <property type="entry name" value="Transferase(Phosphotransferase) domain 1"/>
    <property type="match status" value="1"/>
</dbReference>
<evidence type="ECO:0000256" key="6">
    <source>
        <dbReference type="PROSITE-ProRule" id="PRU10141"/>
    </source>
</evidence>
<organism evidence="10 11">
    <name type="scientific">Tolypocladium capitatum</name>
    <dbReference type="NCBI Taxonomy" id="45235"/>
    <lineage>
        <taxon>Eukaryota</taxon>
        <taxon>Fungi</taxon>
        <taxon>Dikarya</taxon>
        <taxon>Ascomycota</taxon>
        <taxon>Pezizomycotina</taxon>
        <taxon>Sordariomycetes</taxon>
        <taxon>Hypocreomycetidae</taxon>
        <taxon>Hypocreales</taxon>
        <taxon>Ophiocordycipitaceae</taxon>
        <taxon>Tolypocladium</taxon>
    </lineage>
</organism>
<dbReference type="OrthoDB" id="354826at2759"/>
<dbReference type="InterPro" id="IPR017441">
    <property type="entry name" value="Protein_kinase_ATP_BS"/>
</dbReference>
<feature type="region of interest" description="Disordered" evidence="7">
    <location>
        <begin position="113"/>
        <end position="144"/>
    </location>
</feature>
<keyword evidence="3 6" id="KW-0547">Nucleotide-binding</keyword>
<dbReference type="PROSITE" id="PS00107">
    <property type="entry name" value="PROTEIN_KINASE_ATP"/>
    <property type="match status" value="1"/>
</dbReference>
<dbReference type="PANTHER" id="PTHR24355">
    <property type="entry name" value="G PROTEIN-COUPLED RECEPTOR KINASE/RIBOSOMAL PROTEIN S6 KINASE"/>
    <property type="match status" value="1"/>
</dbReference>
<evidence type="ECO:0000256" key="7">
    <source>
        <dbReference type="SAM" id="MobiDB-lite"/>
    </source>
</evidence>
<protein>
    <submittedName>
        <fullName evidence="10">Protein kinase</fullName>
    </submittedName>
</protein>
<dbReference type="GO" id="GO:0004703">
    <property type="term" value="F:G protein-coupled receptor kinase activity"/>
    <property type="evidence" value="ECO:0007669"/>
    <property type="project" value="TreeGrafter"/>
</dbReference>
<dbReference type="FunFam" id="3.30.200.20:FF:000354">
    <property type="entry name" value="AGC/YANK protein kinase"/>
    <property type="match status" value="1"/>
</dbReference>
<feature type="non-terminal residue" evidence="10">
    <location>
        <position position="1"/>
    </location>
</feature>
<keyword evidence="4 10" id="KW-0418">Kinase</keyword>
<dbReference type="PROSITE" id="PS50011">
    <property type="entry name" value="PROTEIN_KINASE_DOM"/>
    <property type="match status" value="1"/>
</dbReference>
<gene>
    <name evidence="10" type="ORF">TCAP_06732</name>
</gene>
<reference evidence="10 11" key="1">
    <citation type="submission" date="2017-08" db="EMBL/GenBank/DDBJ databases">
        <title>Harnessing the power of phylogenomics to disentangle the directionality and signatures of interkingdom host jumping in the parasitic fungal genus Tolypocladium.</title>
        <authorList>
            <person name="Quandt C.A."/>
            <person name="Patterson W."/>
            <person name="Spatafora J.W."/>
        </authorList>
    </citation>
    <scope>NUCLEOTIDE SEQUENCE [LARGE SCALE GENOMIC DNA]</scope>
    <source>
        <strain evidence="10 11">CBS 113982</strain>
    </source>
</reference>
<dbReference type="Proteomes" id="UP000236621">
    <property type="component" value="Unassembled WGS sequence"/>
</dbReference>
<dbReference type="FunFam" id="1.10.510.10:FF:000469">
    <property type="entry name" value="Serine/threonine-protein kinase 32B"/>
    <property type="match status" value="1"/>
</dbReference>
<dbReference type="InterPro" id="IPR000961">
    <property type="entry name" value="AGC-kinase_C"/>
</dbReference>
<proteinExistence type="predicted"/>
<feature type="region of interest" description="Disordered" evidence="7">
    <location>
        <begin position="575"/>
        <end position="621"/>
    </location>
</feature>
<dbReference type="SMART" id="SM00220">
    <property type="entry name" value="S_TKc"/>
    <property type="match status" value="1"/>
</dbReference>
<evidence type="ECO:0000256" key="5">
    <source>
        <dbReference type="ARBA" id="ARBA00022840"/>
    </source>
</evidence>
<dbReference type="Pfam" id="PF00069">
    <property type="entry name" value="Pkinase"/>
    <property type="match status" value="1"/>
</dbReference>
<keyword evidence="1" id="KW-0723">Serine/threonine-protein kinase</keyword>
<feature type="compositionally biased region" description="Basic and acidic residues" evidence="7">
    <location>
        <begin position="674"/>
        <end position="691"/>
    </location>
</feature>
<dbReference type="InterPro" id="IPR000719">
    <property type="entry name" value="Prot_kinase_dom"/>
</dbReference>
<feature type="domain" description="AGC-kinase C-terminal" evidence="9">
    <location>
        <begin position="439"/>
        <end position="530"/>
    </location>
</feature>
<dbReference type="GO" id="GO:0007186">
    <property type="term" value="P:G protein-coupled receptor signaling pathway"/>
    <property type="evidence" value="ECO:0007669"/>
    <property type="project" value="TreeGrafter"/>
</dbReference>
<evidence type="ECO:0000259" key="8">
    <source>
        <dbReference type="PROSITE" id="PS50011"/>
    </source>
</evidence>
<feature type="region of interest" description="Disordered" evidence="7">
    <location>
        <begin position="646"/>
        <end position="691"/>
    </location>
</feature>
<feature type="region of interest" description="Disordered" evidence="7">
    <location>
        <begin position="1"/>
        <end position="76"/>
    </location>
</feature>
<evidence type="ECO:0000256" key="4">
    <source>
        <dbReference type="ARBA" id="ARBA00022777"/>
    </source>
</evidence>
<evidence type="ECO:0000313" key="11">
    <source>
        <dbReference type="Proteomes" id="UP000236621"/>
    </source>
</evidence>
<evidence type="ECO:0000256" key="3">
    <source>
        <dbReference type="ARBA" id="ARBA00022741"/>
    </source>
</evidence>
<dbReference type="GO" id="GO:0001664">
    <property type="term" value="F:G protein-coupled receptor binding"/>
    <property type="evidence" value="ECO:0007669"/>
    <property type="project" value="TreeGrafter"/>
</dbReference>
<dbReference type="STRING" id="45235.A0A2K3Q6Y3"/>
<dbReference type="AlphaFoldDB" id="A0A2K3Q6Y3"/>
<dbReference type="Gene3D" id="3.30.200.20">
    <property type="entry name" value="Phosphorylase Kinase, domain 1"/>
    <property type="match status" value="1"/>
</dbReference>
<evidence type="ECO:0000256" key="1">
    <source>
        <dbReference type="ARBA" id="ARBA00022527"/>
    </source>
</evidence>
<comment type="caution">
    <text evidence="10">The sequence shown here is derived from an EMBL/GenBank/DDBJ whole genome shotgun (WGS) entry which is preliminary data.</text>
</comment>
<evidence type="ECO:0000259" key="9">
    <source>
        <dbReference type="PROSITE" id="PS51285"/>
    </source>
</evidence>
<keyword evidence="5 6" id="KW-0067">ATP-binding</keyword>
<dbReference type="EMBL" id="NRSZ01001108">
    <property type="protein sequence ID" value="PNY23320.1"/>
    <property type="molecule type" value="Genomic_DNA"/>
</dbReference>
<dbReference type="GO" id="GO:0005524">
    <property type="term" value="F:ATP binding"/>
    <property type="evidence" value="ECO:0007669"/>
    <property type="project" value="UniProtKB-UniRule"/>
</dbReference>
<evidence type="ECO:0000313" key="10">
    <source>
        <dbReference type="EMBL" id="PNY23320.1"/>
    </source>
</evidence>
<dbReference type="GO" id="GO:0009966">
    <property type="term" value="P:regulation of signal transduction"/>
    <property type="evidence" value="ECO:0007669"/>
    <property type="project" value="TreeGrafter"/>
</dbReference>
<accession>A0A2K3Q6Y3</accession>